<dbReference type="RefSeq" id="WP_057853892.1">
    <property type="nucleotide sequence ID" value="NZ_LLXX01000173.1"/>
</dbReference>
<gene>
    <name evidence="2" type="ORF">CP49_11620</name>
</gene>
<dbReference type="Proteomes" id="UP000051913">
    <property type="component" value="Unassembled WGS sequence"/>
</dbReference>
<dbReference type="EMBL" id="LLXX01000173">
    <property type="protein sequence ID" value="KRQ99240.1"/>
    <property type="molecule type" value="Genomic_DNA"/>
</dbReference>
<comment type="caution">
    <text evidence="2">The sequence shown here is derived from an EMBL/GenBank/DDBJ whole genome shotgun (WGS) entry which is preliminary data.</text>
</comment>
<sequence>MSWYPTLVFYFGLFDAGIIMAGGLLVAVYILLGWDYGKMFERIGPALAVVIGSNVAAALILGATRWLIG</sequence>
<evidence type="ECO:0000313" key="3">
    <source>
        <dbReference type="Proteomes" id="UP000051913"/>
    </source>
</evidence>
<dbReference type="AlphaFoldDB" id="A0A0R3KU71"/>
<keyword evidence="1" id="KW-0472">Membrane</keyword>
<evidence type="ECO:0000256" key="1">
    <source>
        <dbReference type="SAM" id="Phobius"/>
    </source>
</evidence>
<feature type="transmembrane region" description="Helical" evidence="1">
    <location>
        <begin position="46"/>
        <end position="68"/>
    </location>
</feature>
<keyword evidence="3" id="KW-1185">Reference proteome</keyword>
<accession>A0A0R3KU71</accession>
<proteinExistence type="predicted"/>
<evidence type="ECO:0000313" key="2">
    <source>
        <dbReference type="EMBL" id="KRQ99240.1"/>
    </source>
</evidence>
<keyword evidence="1" id="KW-1133">Transmembrane helix</keyword>
<keyword evidence="1" id="KW-0812">Transmembrane</keyword>
<reference evidence="2 3" key="1">
    <citation type="submission" date="2014-03" db="EMBL/GenBank/DDBJ databases">
        <title>Bradyrhizobium valentinum sp. nov., isolated from effective nodules of Lupinus mariae-josephae, a lupine endemic of basic-lime soils in Eastern Spain.</title>
        <authorList>
            <person name="Duran D."/>
            <person name="Rey L."/>
            <person name="Navarro A."/>
            <person name="Busquets A."/>
            <person name="Imperial J."/>
            <person name="Ruiz-Argueso T."/>
        </authorList>
    </citation>
    <scope>NUCLEOTIDE SEQUENCE [LARGE SCALE GENOMIC DNA]</scope>
    <source>
        <strain evidence="2 3">LmjM3</strain>
    </source>
</reference>
<feature type="transmembrane region" description="Helical" evidence="1">
    <location>
        <begin position="6"/>
        <end position="34"/>
    </location>
</feature>
<organism evidence="2 3">
    <name type="scientific">Bradyrhizobium valentinum</name>
    <dbReference type="NCBI Taxonomy" id="1518501"/>
    <lineage>
        <taxon>Bacteria</taxon>
        <taxon>Pseudomonadati</taxon>
        <taxon>Pseudomonadota</taxon>
        <taxon>Alphaproteobacteria</taxon>
        <taxon>Hyphomicrobiales</taxon>
        <taxon>Nitrobacteraceae</taxon>
        <taxon>Bradyrhizobium</taxon>
    </lineage>
</organism>
<name>A0A0R3KU71_9BRAD</name>
<protein>
    <submittedName>
        <fullName evidence="2">Uncharacterized protein</fullName>
    </submittedName>
</protein>